<reference evidence="3" key="1">
    <citation type="journal article" date="2012" name="Science">
        <title>Fermentation, hydrogen, and sulfur metabolism in multiple uncultivated bacterial phyla.</title>
        <authorList>
            <person name="Wrighton K.C."/>
            <person name="Thomas B.C."/>
            <person name="Sharon I."/>
            <person name="Miller C.S."/>
            <person name="Castelle C.J."/>
            <person name="VerBerkmoes N.C."/>
            <person name="Wilkins M.J."/>
            <person name="Hettich R.L."/>
            <person name="Lipton M.S."/>
            <person name="Williams K.H."/>
            <person name="Long P.E."/>
            <person name="Banfield J.F."/>
        </authorList>
    </citation>
    <scope>NUCLEOTIDE SEQUENCE [LARGE SCALE GENOMIC DNA]</scope>
</reference>
<keyword evidence="1" id="KW-0732">Signal</keyword>
<gene>
    <name evidence="3" type="ORF">ACD_78C00100G0005</name>
</gene>
<dbReference type="Pfam" id="PF04205">
    <property type="entry name" value="FMN_bind"/>
    <property type="match status" value="1"/>
</dbReference>
<dbReference type="AlphaFoldDB" id="K1XYQ1"/>
<dbReference type="GO" id="GO:0016020">
    <property type="term" value="C:membrane"/>
    <property type="evidence" value="ECO:0007669"/>
    <property type="project" value="InterPro"/>
</dbReference>
<sequence length="142" mass="14956">MKAKKQISAFALLSIVVLLTACTKSDNTVQNATTPTTEVPAAIPVVSEYKDGTYIGTGKYIFGEFTVDYTVSLTVASGKISKASFVNFTDSGNGMYTRAQGDMELQKIVGTSKRVIDTVTGATGTSIAIQDAVNDALSQAQK</sequence>
<dbReference type="EMBL" id="AMFJ01034100">
    <property type="protein sequence ID" value="EKD30287.1"/>
    <property type="molecule type" value="Genomic_DNA"/>
</dbReference>
<comment type="caution">
    <text evidence="3">The sequence shown here is derived from an EMBL/GenBank/DDBJ whole genome shotgun (WGS) entry which is preliminary data.</text>
</comment>
<evidence type="ECO:0000259" key="2">
    <source>
        <dbReference type="SMART" id="SM00900"/>
    </source>
</evidence>
<feature type="chain" id="PRO_5022664989" description="FMN-binding domain-containing protein" evidence="1">
    <location>
        <begin position="22"/>
        <end position="142"/>
    </location>
</feature>
<dbReference type="GO" id="GO:0010181">
    <property type="term" value="F:FMN binding"/>
    <property type="evidence" value="ECO:0007669"/>
    <property type="project" value="InterPro"/>
</dbReference>
<dbReference type="InterPro" id="IPR007329">
    <property type="entry name" value="FMN-bd"/>
</dbReference>
<dbReference type="Gene3D" id="3.90.1010.20">
    <property type="match status" value="1"/>
</dbReference>
<feature type="domain" description="FMN-binding" evidence="2">
    <location>
        <begin position="63"/>
        <end position="140"/>
    </location>
</feature>
<accession>K1XYQ1</accession>
<name>K1XYQ1_9BACT</name>
<evidence type="ECO:0000313" key="3">
    <source>
        <dbReference type="EMBL" id="EKD30287.1"/>
    </source>
</evidence>
<dbReference type="PROSITE" id="PS51257">
    <property type="entry name" value="PROKAR_LIPOPROTEIN"/>
    <property type="match status" value="1"/>
</dbReference>
<feature type="signal peptide" evidence="1">
    <location>
        <begin position="1"/>
        <end position="21"/>
    </location>
</feature>
<organism evidence="3">
    <name type="scientific">uncultured bacterium</name>
    <name type="common">gcode 4</name>
    <dbReference type="NCBI Taxonomy" id="1234023"/>
    <lineage>
        <taxon>Bacteria</taxon>
        <taxon>environmental samples</taxon>
    </lineage>
</organism>
<evidence type="ECO:0000256" key="1">
    <source>
        <dbReference type="SAM" id="SignalP"/>
    </source>
</evidence>
<proteinExistence type="predicted"/>
<dbReference type="SMART" id="SM00900">
    <property type="entry name" value="FMN_bind"/>
    <property type="match status" value="1"/>
</dbReference>
<protein>
    <recommendedName>
        <fullName evidence="2">FMN-binding domain-containing protein</fullName>
    </recommendedName>
</protein>